<gene>
    <name evidence="1" type="ORF">BDN72DRAFT_965716</name>
</gene>
<proteinExistence type="predicted"/>
<name>A0ACD3A3R7_9AGAR</name>
<reference evidence="1 2" key="1">
    <citation type="journal article" date="2019" name="Nat. Ecol. Evol.">
        <title>Megaphylogeny resolves global patterns of mushroom evolution.</title>
        <authorList>
            <person name="Varga T."/>
            <person name="Krizsan K."/>
            <person name="Foldi C."/>
            <person name="Dima B."/>
            <person name="Sanchez-Garcia M."/>
            <person name="Sanchez-Ramirez S."/>
            <person name="Szollosi G.J."/>
            <person name="Szarkandi J.G."/>
            <person name="Papp V."/>
            <person name="Albert L."/>
            <person name="Andreopoulos W."/>
            <person name="Angelini C."/>
            <person name="Antonin V."/>
            <person name="Barry K.W."/>
            <person name="Bougher N.L."/>
            <person name="Buchanan P."/>
            <person name="Buyck B."/>
            <person name="Bense V."/>
            <person name="Catcheside P."/>
            <person name="Chovatia M."/>
            <person name="Cooper J."/>
            <person name="Damon W."/>
            <person name="Desjardin D."/>
            <person name="Finy P."/>
            <person name="Geml J."/>
            <person name="Haridas S."/>
            <person name="Hughes K."/>
            <person name="Justo A."/>
            <person name="Karasinski D."/>
            <person name="Kautmanova I."/>
            <person name="Kiss B."/>
            <person name="Kocsube S."/>
            <person name="Kotiranta H."/>
            <person name="LaButti K.M."/>
            <person name="Lechner B.E."/>
            <person name="Liimatainen K."/>
            <person name="Lipzen A."/>
            <person name="Lukacs Z."/>
            <person name="Mihaltcheva S."/>
            <person name="Morgado L.N."/>
            <person name="Niskanen T."/>
            <person name="Noordeloos M.E."/>
            <person name="Ohm R.A."/>
            <person name="Ortiz-Santana B."/>
            <person name="Ovrebo C."/>
            <person name="Racz N."/>
            <person name="Riley R."/>
            <person name="Savchenko A."/>
            <person name="Shiryaev A."/>
            <person name="Soop K."/>
            <person name="Spirin V."/>
            <person name="Szebenyi C."/>
            <person name="Tomsovsky M."/>
            <person name="Tulloss R.E."/>
            <person name="Uehling J."/>
            <person name="Grigoriev I.V."/>
            <person name="Vagvolgyi C."/>
            <person name="Papp T."/>
            <person name="Martin F.M."/>
            <person name="Miettinen O."/>
            <person name="Hibbett D.S."/>
            <person name="Nagy L.G."/>
        </authorList>
    </citation>
    <scope>NUCLEOTIDE SEQUENCE [LARGE SCALE GENOMIC DNA]</scope>
    <source>
        <strain evidence="1 2">NL-1719</strain>
    </source>
</reference>
<evidence type="ECO:0000313" key="2">
    <source>
        <dbReference type="Proteomes" id="UP000308600"/>
    </source>
</evidence>
<dbReference type="EMBL" id="ML208787">
    <property type="protein sequence ID" value="TFK60362.1"/>
    <property type="molecule type" value="Genomic_DNA"/>
</dbReference>
<dbReference type="Proteomes" id="UP000308600">
    <property type="component" value="Unassembled WGS sequence"/>
</dbReference>
<organism evidence="1 2">
    <name type="scientific">Pluteus cervinus</name>
    <dbReference type="NCBI Taxonomy" id="181527"/>
    <lineage>
        <taxon>Eukaryota</taxon>
        <taxon>Fungi</taxon>
        <taxon>Dikarya</taxon>
        <taxon>Basidiomycota</taxon>
        <taxon>Agaricomycotina</taxon>
        <taxon>Agaricomycetes</taxon>
        <taxon>Agaricomycetidae</taxon>
        <taxon>Agaricales</taxon>
        <taxon>Pluteineae</taxon>
        <taxon>Pluteaceae</taxon>
        <taxon>Pluteus</taxon>
    </lineage>
</organism>
<protein>
    <submittedName>
        <fullName evidence="1">Uncharacterized protein</fullName>
    </submittedName>
</protein>
<sequence length="504" mass="55274">MSNKSTRFSSKSLHSRLSSLHRPRQPSTAGLPRSQPTAPRSHRHSRSESPPADDHLSGSDDGSIYMGDRPTSPIGPDDVAELSQSFSESHLDRDPTPDPDEQNSSPSPPPPSRSRSRPHSQTTGTQPTKPPRSGASQALDLALERLRTSRKEEKATRSWFSALPPCIPSTTQGTVLAKAKEEVNNGLKRKGKQPAGNRRSKKPVADPDLFRVASILFFPCGISPITPDSDDEGTAGLEQYALNGDARMPNKPALRQMRLDGLCDQHPEGIELRKSWSFQDVRQFLKFRFPTIFQQIDTNLDSVLCGDVDCPDLGPGWVLCYRESGRSPISVVPNIQYPTGNDLYEYSYHVSGRRTFADHYLILATRLPETQSTNPIAQGRTSKKRRASVISLSTDPEDVQPPQKAYQTRAVVNSRKASQPSRSTARVVPADSTTEAEPIPSGSNQTITDTDLDDDMFVAEALSQSTPSSPTPAFNSSFIASYSVDPKHDNPWLRTGPPALPSMD</sequence>
<keyword evidence="2" id="KW-1185">Reference proteome</keyword>
<evidence type="ECO:0000313" key="1">
    <source>
        <dbReference type="EMBL" id="TFK60362.1"/>
    </source>
</evidence>
<accession>A0ACD3A3R7</accession>